<evidence type="ECO:0000256" key="9">
    <source>
        <dbReference type="ARBA" id="ARBA00022840"/>
    </source>
</evidence>
<dbReference type="Pfam" id="PF02844">
    <property type="entry name" value="GARS_N"/>
    <property type="match status" value="1"/>
</dbReference>
<keyword evidence="9 15" id="KW-0067">ATP-binding</keyword>
<dbReference type="OrthoDB" id="9807240at2"/>
<dbReference type="PANTHER" id="PTHR43472:SF1">
    <property type="entry name" value="PHOSPHORIBOSYLAMINE--GLYCINE LIGASE, CHLOROPLASTIC"/>
    <property type="match status" value="1"/>
</dbReference>
<dbReference type="PANTHER" id="PTHR43472">
    <property type="entry name" value="PHOSPHORIBOSYLAMINE--GLYCINE LIGASE"/>
    <property type="match status" value="1"/>
</dbReference>
<dbReference type="PROSITE" id="PS50975">
    <property type="entry name" value="ATP_GRASP"/>
    <property type="match status" value="1"/>
</dbReference>
<dbReference type="Pfam" id="PF02843">
    <property type="entry name" value="GARS_C"/>
    <property type="match status" value="1"/>
</dbReference>
<comment type="caution">
    <text evidence="17">The sequence shown here is derived from an EMBL/GenBank/DDBJ whole genome shotgun (WGS) entry which is preliminary data.</text>
</comment>
<dbReference type="GO" id="GO:0004637">
    <property type="term" value="F:phosphoribosylamine-glycine ligase activity"/>
    <property type="evidence" value="ECO:0007669"/>
    <property type="project" value="UniProtKB-UniRule"/>
</dbReference>
<comment type="similarity">
    <text evidence="11 14">Belongs to the GARS family.</text>
</comment>
<dbReference type="Proteomes" id="UP000187338">
    <property type="component" value="Unassembled WGS sequence"/>
</dbReference>
<dbReference type="Pfam" id="PF01071">
    <property type="entry name" value="GARS_A"/>
    <property type="match status" value="1"/>
</dbReference>
<dbReference type="EC" id="6.3.4.13" evidence="4 14"/>
<proteinExistence type="inferred from homology"/>
<dbReference type="SMART" id="SM01209">
    <property type="entry name" value="GARS_A"/>
    <property type="match status" value="1"/>
</dbReference>
<evidence type="ECO:0000256" key="10">
    <source>
        <dbReference type="ARBA" id="ARBA00023211"/>
    </source>
</evidence>
<feature type="domain" description="ATP-grasp" evidence="16">
    <location>
        <begin position="107"/>
        <end position="313"/>
    </location>
</feature>
<keyword evidence="5 14" id="KW-0436">Ligase</keyword>
<dbReference type="FunFam" id="3.90.600.10:FF:000001">
    <property type="entry name" value="Trifunctional purine biosynthetic protein adenosine-3"/>
    <property type="match status" value="1"/>
</dbReference>
<dbReference type="GO" id="GO:0005524">
    <property type="term" value="F:ATP binding"/>
    <property type="evidence" value="ECO:0007669"/>
    <property type="project" value="UniProtKB-UniRule"/>
</dbReference>
<evidence type="ECO:0000313" key="18">
    <source>
        <dbReference type="Proteomes" id="UP000187338"/>
    </source>
</evidence>
<dbReference type="PROSITE" id="PS00184">
    <property type="entry name" value="GARS"/>
    <property type="match status" value="1"/>
</dbReference>
<comment type="pathway">
    <text evidence="3 14">Purine metabolism; IMP biosynthesis via de novo pathway; N(1)-(5-phospho-D-ribosyl)glycinamide from 5-phospho-alpha-D-ribose 1-diphosphate: step 2/2.</text>
</comment>
<dbReference type="InterPro" id="IPR000115">
    <property type="entry name" value="PRibGlycinamide_synth"/>
</dbReference>
<dbReference type="NCBIfam" id="TIGR00877">
    <property type="entry name" value="purD"/>
    <property type="match status" value="1"/>
</dbReference>
<dbReference type="FunFam" id="3.30.470.20:FF:000018">
    <property type="entry name" value="Trifunctional purine biosynthetic protein adenosine-3"/>
    <property type="match status" value="1"/>
</dbReference>
<dbReference type="GO" id="GO:0006189">
    <property type="term" value="P:'de novo' IMP biosynthetic process"/>
    <property type="evidence" value="ECO:0007669"/>
    <property type="project" value="UniProtKB-UniRule"/>
</dbReference>
<evidence type="ECO:0000256" key="14">
    <source>
        <dbReference type="HAMAP-Rule" id="MF_00138"/>
    </source>
</evidence>
<evidence type="ECO:0000256" key="11">
    <source>
        <dbReference type="ARBA" id="ARBA00038345"/>
    </source>
</evidence>
<dbReference type="InterPro" id="IPR011761">
    <property type="entry name" value="ATP-grasp"/>
</dbReference>
<dbReference type="GO" id="GO:0009113">
    <property type="term" value="P:purine nucleobase biosynthetic process"/>
    <property type="evidence" value="ECO:0007669"/>
    <property type="project" value="InterPro"/>
</dbReference>
<dbReference type="AlphaFoldDB" id="A0A1L8D4Z3"/>
<dbReference type="HAMAP" id="MF_00138">
    <property type="entry name" value="GARS"/>
    <property type="match status" value="1"/>
</dbReference>
<evidence type="ECO:0000256" key="8">
    <source>
        <dbReference type="ARBA" id="ARBA00022755"/>
    </source>
</evidence>
<evidence type="ECO:0000256" key="5">
    <source>
        <dbReference type="ARBA" id="ARBA00022598"/>
    </source>
</evidence>
<dbReference type="RefSeq" id="WP_075866413.1">
    <property type="nucleotide sequence ID" value="NZ_BDJL01000132.1"/>
</dbReference>
<evidence type="ECO:0000256" key="4">
    <source>
        <dbReference type="ARBA" id="ARBA00013255"/>
    </source>
</evidence>
<dbReference type="InterPro" id="IPR037123">
    <property type="entry name" value="PRibGlycinamide_synth_C_sf"/>
</dbReference>
<evidence type="ECO:0000256" key="13">
    <source>
        <dbReference type="ARBA" id="ARBA00042864"/>
    </source>
</evidence>
<dbReference type="InterPro" id="IPR020562">
    <property type="entry name" value="PRibGlycinamide_synth_N"/>
</dbReference>
<dbReference type="STRING" id="661089.ciss_21760"/>
<organism evidence="17 18">
    <name type="scientific">Carboxydothermus islandicus</name>
    <dbReference type="NCBI Taxonomy" id="661089"/>
    <lineage>
        <taxon>Bacteria</taxon>
        <taxon>Bacillati</taxon>
        <taxon>Bacillota</taxon>
        <taxon>Clostridia</taxon>
        <taxon>Thermoanaerobacterales</taxon>
        <taxon>Thermoanaerobacteraceae</taxon>
        <taxon>Carboxydothermus</taxon>
    </lineage>
</organism>
<comment type="cofactor">
    <cofactor evidence="2">
        <name>Mg(2+)</name>
        <dbReference type="ChEBI" id="CHEBI:18420"/>
    </cofactor>
</comment>
<dbReference type="GO" id="GO:0046872">
    <property type="term" value="F:metal ion binding"/>
    <property type="evidence" value="ECO:0007669"/>
    <property type="project" value="UniProtKB-KW"/>
</dbReference>
<dbReference type="InterPro" id="IPR020560">
    <property type="entry name" value="PRibGlycinamide_synth_C-dom"/>
</dbReference>
<dbReference type="FunFam" id="3.30.1490.20:FF:000006">
    <property type="entry name" value="phosphoribosylamine--glycine ligase, chloroplastic-like"/>
    <property type="match status" value="1"/>
</dbReference>
<dbReference type="InterPro" id="IPR020559">
    <property type="entry name" value="PRibGlycinamide_synth_CS"/>
</dbReference>
<reference evidence="18" key="1">
    <citation type="submission" date="2016-12" db="EMBL/GenBank/DDBJ databases">
        <title>Draft Genome Sequences od Carboxydothermus pertinax and islandicus, Hydrogenogenic Carboxydotrophic Bacteria.</title>
        <authorList>
            <person name="Fukuyama Y."/>
            <person name="Ohmae K."/>
            <person name="Yoneda Y."/>
            <person name="Yoshida T."/>
            <person name="Sako Y."/>
        </authorList>
    </citation>
    <scope>NUCLEOTIDE SEQUENCE [LARGE SCALE GENOMIC DNA]</scope>
    <source>
        <strain evidence="18">SET</strain>
    </source>
</reference>
<dbReference type="InterPro" id="IPR020561">
    <property type="entry name" value="PRibGlycinamid_synth_ATP-grasp"/>
</dbReference>
<evidence type="ECO:0000256" key="6">
    <source>
        <dbReference type="ARBA" id="ARBA00022723"/>
    </source>
</evidence>
<evidence type="ECO:0000256" key="2">
    <source>
        <dbReference type="ARBA" id="ARBA00001946"/>
    </source>
</evidence>
<name>A0A1L8D4Z3_9THEO</name>
<evidence type="ECO:0000256" key="15">
    <source>
        <dbReference type="PROSITE-ProRule" id="PRU00409"/>
    </source>
</evidence>
<comment type="catalytic activity">
    <reaction evidence="14">
        <text>5-phospho-beta-D-ribosylamine + glycine + ATP = N(1)-(5-phospho-beta-D-ribosyl)glycinamide + ADP + phosphate + H(+)</text>
        <dbReference type="Rhea" id="RHEA:17453"/>
        <dbReference type="ChEBI" id="CHEBI:15378"/>
        <dbReference type="ChEBI" id="CHEBI:30616"/>
        <dbReference type="ChEBI" id="CHEBI:43474"/>
        <dbReference type="ChEBI" id="CHEBI:57305"/>
        <dbReference type="ChEBI" id="CHEBI:58681"/>
        <dbReference type="ChEBI" id="CHEBI:143788"/>
        <dbReference type="ChEBI" id="CHEBI:456216"/>
        <dbReference type="EC" id="6.3.4.13"/>
    </reaction>
</comment>
<dbReference type="Gene3D" id="3.90.600.10">
    <property type="entry name" value="Phosphoribosylglycinamide synthetase, C-terminal domain"/>
    <property type="match status" value="1"/>
</dbReference>
<keyword evidence="10" id="KW-0464">Manganese</keyword>
<dbReference type="InterPro" id="IPR013815">
    <property type="entry name" value="ATP_grasp_subdomain_1"/>
</dbReference>
<dbReference type="EMBL" id="BDJL01000132">
    <property type="protein sequence ID" value="GAV26243.1"/>
    <property type="molecule type" value="Genomic_DNA"/>
</dbReference>
<dbReference type="InterPro" id="IPR016185">
    <property type="entry name" value="PreATP-grasp_dom_sf"/>
</dbReference>
<gene>
    <name evidence="14" type="primary">purD</name>
    <name evidence="17" type="ORF">ciss_21760</name>
</gene>
<dbReference type="SUPFAM" id="SSF56059">
    <property type="entry name" value="Glutathione synthetase ATP-binding domain-like"/>
    <property type="match status" value="1"/>
</dbReference>
<keyword evidence="7 15" id="KW-0547">Nucleotide-binding</keyword>
<dbReference type="Gene3D" id="3.40.50.20">
    <property type="match status" value="1"/>
</dbReference>
<dbReference type="UniPathway" id="UPA00074">
    <property type="reaction ID" value="UER00125"/>
</dbReference>
<evidence type="ECO:0000259" key="16">
    <source>
        <dbReference type="PROSITE" id="PS50975"/>
    </source>
</evidence>
<dbReference type="Gene3D" id="3.30.470.20">
    <property type="entry name" value="ATP-grasp fold, B domain"/>
    <property type="match status" value="1"/>
</dbReference>
<protein>
    <recommendedName>
        <fullName evidence="4 14">Phosphoribosylamine--glycine ligase</fullName>
        <ecNumber evidence="4 14">6.3.4.13</ecNumber>
    </recommendedName>
    <alternativeName>
        <fullName evidence="14">GARS</fullName>
    </alternativeName>
    <alternativeName>
        <fullName evidence="12 14">Glycinamide ribonucleotide synthetase</fullName>
    </alternativeName>
    <alternativeName>
        <fullName evidence="13 14">Phosphoribosylglycinamide synthetase</fullName>
    </alternativeName>
</protein>
<dbReference type="SMART" id="SM01210">
    <property type="entry name" value="GARS_C"/>
    <property type="match status" value="1"/>
</dbReference>
<dbReference type="SUPFAM" id="SSF52440">
    <property type="entry name" value="PreATP-grasp domain"/>
    <property type="match status" value="1"/>
</dbReference>
<comment type="cofactor">
    <cofactor evidence="1">
        <name>Mn(2+)</name>
        <dbReference type="ChEBI" id="CHEBI:29035"/>
    </cofactor>
</comment>
<keyword evidence="8 14" id="KW-0658">Purine biosynthesis</keyword>
<sequence length="422" mass="45455">MKVLVVGSGGREHAIVKKLKESPKVTEVLAAPGNAGIAREARVVPVEADNLSGLLEIAQRENVDLTVVGPELPLTLGIVDYFNEHGLLVFGPCRDAAQIEGSKSFAKELMRENGIPTAFYETFSDYNEAREYVYQKGVPIVIKADGLAAGKGVYVCQELEEAVKALDDIFVKRIFGASGNKVVIEEYLEGQEVSIIAITDGETVVQMVPAQDHKRVFNNDQGPNTGGMGAYAPAPVYTPEIAERVQREILLPTIKGLKKKGITYQGVLYAGLILTREGPKVLEFNARFGDPETQVILPLLKTDLVEIMLAVVEKRLSQVKVEFLPKACATVVLASGGYPGKYETGKVIHGLDRLPPGVVAYHAGTALNGDDIVTAGGRVLNITAVGDTLKAAIELAYEGVKAVSFEGMHYRTDIGQKALKLQ</sequence>
<evidence type="ECO:0000256" key="12">
    <source>
        <dbReference type="ARBA" id="ARBA00042242"/>
    </source>
</evidence>
<evidence type="ECO:0000256" key="7">
    <source>
        <dbReference type="ARBA" id="ARBA00022741"/>
    </source>
</evidence>
<evidence type="ECO:0000256" key="1">
    <source>
        <dbReference type="ARBA" id="ARBA00001936"/>
    </source>
</evidence>
<dbReference type="Gene3D" id="3.30.1490.20">
    <property type="entry name" value="ATP-grasp fold, A domain"/>
    <property type="match status" value="1"/>
</dbReference>
<evidence type="ECO:0000256" key="3">
    <source>
        <dbReference type="ARBA" id="ARBA00005174"/>
    </source>
</evidence>
<keyword evidence="18" id="KW-1185">Reference proteome</keyword>
<keyword evidence="6" id="KW-0479">Metal-binding</keyword>
<accession>A0A1L8D4Z3</accession>
<evidence type="ECO:0000313" key="17">
    <source>
        <dbReference type="EMBL" id="GAV26243.1"/>
    </source>
</evidence>
<dbReference type="InterPro" id="IPR011054">
    <property type="entry name" value="Rudment_hybrid_motif"/>
</dbReference>
<dbReference type="SUPFAM" id="SSF51246">
    <property type="entry name" value="Rudiment single hybrid motif"/>
    <property type="match status" value="1"/>
</dbReference>